<dbReference type="HOGENOM" id="CLU_000604_1_23_9"/>
<dbReference type="SMART" id="SM00382">
    <property type="entry name" value="AAA"/>
    <property type="match status" value="1"/>
</dbReference>
<dbReference type="SUPFAM" id="SSF52540">
    <property type="entry name" value="P-loop containing nucleoside triphosphate hydrolases"/>
    <property type="match status" value="1"/>
</dbReference>
<dbReference type="PATRIC" id="fig|742738.3.peg.1900"/>
<dbReference type="EMBL" id="ADLO01000056">
    <property type="protein sequence ID" value="KGF55535.1"/>
    <property type="molecule type" value="Genomic_DNA"/>
</dbReference>
<dbReference type="InterPro" id="IPR027417">
    <property type="entry name" value="P-loop_NTPase"/>
</dbReference>
<dbReference type="Proteomes" id="UP000029585">
    <property type="component" value="Unassembled WGS sequence"/>
</dbReference>
<keyword evidence="2" id="KW-0547">Nucleotide-binding</keyword>
<proteinExistence type="predicted"/>
<dbReference type="InterPro" id="IPR017871">
    <property type="entry name" value="ABC_transporter-like_CS"/>
</dbReference>
<evidence type="ECO:0000256" key="2">
    <source>
        <dbReference type="ARBA" id="ARBA00022741"/>
    </source>
</evidence>
<evidence type="ECO:0000313" key="5">
    <source>
        <dbReference type="EMBL" id="KGF55535.1"/>
    </source>
</evidence>
<feature type="domain" description="ABC transporter" evidence="4">
    <location>
        <begin position="2"/>
        <end position="247"/>
    </location>
</feature>
<evidence type="ECO:0000313" key="6">
    <source>
        <dbReference type="Proteomes" id="UP000029585"/>
    </source>
</evidence>
<keyword evidence="1" id="KW-0813">Transport</keyword>
<dbReference type="RefSeq" id="WP_044940874.1">
    <property type="nucleotide sequence ID" value="NZ_KN174163.1"/>
</dbReference>
<dbReference type="InterPro" id="IPR003593">
    <property type="entry name" value="AAA+_ATPase"/>
</dbReference>
<dbReference type="GO" id="GO:0016887">
    <property type="term" value="F:ATP hydrolysis activity"/>
    <property type="evidence" value="ECO:0007669"/>
    <property type="project" value="InterPro"/>
</dbReference>
<reference evidence="5 6" key="1">
    <citation type="submission" date="2011-08" db="EMBL/GenBank/DDBJ databases">
        <title>The Genome Sequence of Clostridium orbiscindens 1_3_50AFAA.</title>
        <authorList>
            <consortium name="The Broad Institute Genome Sequencing Platform"/>
            <person name="Earl A."/>
            <person name="Ward D."/>
            <person name="Feldgarden M."/>
            <person name="Gevers D."/>
            <person name="Daigneault M."/>
            <person name="Strauss J."/>
            <person name="Allen-Vercoe E."/>
            <person name="Young S.K."/>
            <person name="Zeng Q."/>
            <person name="Gargeya S."/>
            <person name="Fitzgerald M."/>
            <person name="Haas B."/>
            <person name="Abouelleil A."/>
            <person name="Alvarado L."/>
            <person name="Arachchi H.M."/>
            <person name="Berlin A."/>
            <person name="Brown A."/>
            <person name="Chapman S.B."/>
            <person name="Chen Z."/>
            <person name="Dunbar C."/>
            <person name="Freedman E."/>
            <person name="Gearin G."/>
            <person name="Gellesch M."/>
            <person name="Goldberg J."/>
            <person name="Griggs A."/>
            <person name="Gujja S."/>
            <person name="Heiman D."/>
            <person name="Howarth C."/>
            <person name="Larson L."/>
            <person name="Lui A."/>
            <person name="MacDonald P.J.P."/>
            <person name="Montmayeur A."/>
            <person name="Murphy C."/>
            <person name="Neiman D."/>
            <person name="Pearson M."/>
            <person name="Priest M."/>
            <person name="Roberts A."/>
            <person name="Saif S."/>
            <person name="Shea T."/>
            <person name="Shenoy N."/>
            <person name="Sisk P."/>
            <person name="Stolte C."/>
            <person name="Sykes S."/>
            <person name="Wortman J."/>
            <person name="Nusbaum C."/>
            <person name="Birren B."/>
        </authorList>
    </citation>
    <scope>NUCLEOTIDE SEQUENCE [LARGE SCALE GENOMIC DNA]</scope>
    <source>
        <strain evidence="5 6">1_3_50AFAA</strain>
    </source>
</reference>
<keyword evidence="6" id="KW-1185">Reference proteome</keyword>
<dbReference type="PANTHER" id="PTHR43776">
    <property type="entry name" value="TRANSPORT ATP-BINDING PROTEIN"/>
    <property type="match status" value="1"/>
</dbReference>
<comment type="caution">
    <text evidence="5">The sequence shown here is derived from an EMBL/GenBank/DDBJ whole genome shotgun (WGS) entry which is preliminary data.</text>
</comment>
<dbReference type="AlphaFoldDB" id="A0A096B901"/>
<dbReference type="Gene3D" id="3.40.50.300">
    <property type="entry name" value="P-loop containing nucleotide triphosphate hydrolases"/>
    <property type="match status" value="1"/>
</dbReference>
<dbReference type="Pfam" id="PF00005">
    <property type="entry name" value="ABC_tran"/>
    <property type="match status" value="1"/>
</dbReference>
<protein>
    <recommendedName>
        <fullName evidence="4">ABC transporter domain-containing protein</fullName>
    </recommendedName>
</protein>
<evidence type="ECO:0000256" key="3">
    <source>
        <dbReference type="ARBA" id="ARBA00022840"/>
    </source>
</evidence>
<organism evidence="5 6">
    <name type="scientific">Flavonifractor plautii 1_3_50AFAA</name>
    <dbReference type="NCBI Taxonomy" id="742738"/>
    <lineage>
        <taxon>Bacteria</taxon>
        <taxon>Bacillati</taxon>
        <taxon>Bacillota</taxon>
        <taxon>Clostridia</taxon>
        <taxon>Eubacteriales</taxon>
        <taxon>Oscillospiraceae</taxon>
        <taxon>Flavonifractor</taxon>
    </lineage>
</organism>
<evidence type="ECO:0000259" key="4">
    <source>
        <dbReference type="PROSITE" id="PS50893"/>
    </source>
</evidence>
<accession>A0A096B901</accession>
<keyword evidence="3" id="KW-0067">ATP-binding</keyword>
<dbReference type="PROSITE" id="PS50893">
    <property type="entry name" value="ABC_TRANSPORTER_2"/>
    <property type="match status" value="1"/>
</dbReference>
<dbReference type="InterPro" id="IPR050319">
    <property type="entry name" value="ABC_transp_ATP-bind"/>
</dbReference>
<dbReference type="GO" id="GO:0005524">
    <property type="term" value="F:ATP binding"/>
    <property type="evidence" value="ECO:0007669"/>
    <property type="project" value="UniProtKB-KW"/>
</dbReference>
<dbReference type="eggNOG" id="COG4608">
    <property type="taxonomic scope" value="Bacteria"/>
</dbReference>
<dbReference type="PROSITE" id="PS00211">
    <property type="entry name" value="ABC_TRANSPORTER_1"/>
    <property type="match status" value="1"/>
</dbReference>
<dbReference type="CDD" id="cd03257">
    <property type="entry name" value="ABC_NikE_OppD_transporters"/>
    <property type="match status" value="1"/>
</dbReference>
<dbReference type="GO" id="GO:0055085">
    <property type="term" value="P:transmembrane transport"/>
    <property type="evidence" value="ECO:0007669"/>
    <property type="project" value="UniProtKB-ARBA"/>
</dbReference>
<sequence>MIELKDVSCSFSDRLAHKGCFTAVSSMTANFEDGGRYAIVGESGSGKTTLARMIAGLQRPSTGTISVDGSLVYGRTRAGKEHFKKVQIIQQNSASALDPKLPIGRSIEEPLLCFFQMGKVQRRERCRQLMELCNLPGDYYTRLPSELSGGEQKRVAIARALAAEPQCLIFDEATNGFDLPLRKKIIDEIIDLQHRLGFTLIFITHDMELAVVVADEIFVMRNSNLVEHTAFSGDYSVFQNPYSRMLLEASGLTDVPSDRNNKMKERIVLQ</sequence>
<evidence type="ECO:0000256" key="1">
    <source>
        <dbReference type="ARBA" id="ARBA00022448"/>
    </source>
</evidence>
<dbReference type="InterPro" id="IPR003439">
    <property type="entry name" value="ABC_transporter-like_ATP-bd"/>
</dbReference>
<gene>
    <name evidence="5" type="ORF">HMPREF9460_01848</name>
</gene>
<name>A0A096B901_FLAPL</name>